<feature type="domain" description="RNA polymerase sigma factor 70 region 4 type 2" evidence="1">
    <location>
        <begin position="4"/>
        <end position="41"/>
    </location>
</feature>
<sequence length="54" mass="6327">MKKSLFLMDRLKGYKTAEIAQLLSINENTVRTQLKRAKALLKTKIMEEWDDDEA</sequence>
<dbReference type="SUPFAM" id="SSF88659">
    <property type="entry name" value="Sigma3 and sigma4 domains of RNA polymerase sigma factors"/>
    <property type="match status" value="1"/>
</dbReference>
<organism evidence="2 3">
    <name type="scientific">Paenibacillus rhizoplanae</name>
    <dbReference type="NCBI Taxonomy" id="1917181"/>
    <lineage>
        <taxon>Bacteria</taxon>
        <taxon>Bacillati</taxon>
        <taxon>Bacillota</taxon>
        <taxon>Bacilli</taxon>
        <taxon>Bacillales</taxon>
        <taxon>Paenibacillaceae</taxon>
        <taxon>Paenibacillus</taxon>
    </lineage>
</organism>
<evidence type="ECO:0000313" key="2">
    <source>
        <dbReference type="EMBL" id="MFD2410447.1"/>
    </source>
</evidence>
<dbReference type="InterPro" id="IPR013249">
    <property type="entry name" value="RNA_pol_sigma70_r4_t2"/>
</dbReference>
<protein>
    <submittedName>
        <fullName evidence="2">RNA polymerase sigma factor</fullName>
    </submittedName>
</protein>
<dbReference type="InterPro" id="IPR036388">
    <property type="entry name" value="WH-like_DNA-bd_sf"/>
</dbReference>
<comment type="caution">
    <text evidence="2">The sequence shown here is derived from an EMBL/GenBank/DDBJ whole genome shotgun (WGS) entry which is preliminary data.</text>
</comment>
<proteinExistence type="predicted"/>
<dbReference type="Proteomes" id="UP001597448">
    <property type="component" value="Unassembled WGS sequence"/>
</dbReference>
<dbReference type="EMBL" id="JBHUKY010000021">
    <property type="protein sequence ID" value="MFD2410447.1"/>
    <property type="molecule type" value="Genomic_DNA"/>
</dbReference>
<dbReference type="Pfam" id="PF08281">
    <property type="entry name" value="Sigma70_r4_2"/>
    <property type="match status" value="1"/>
</dbReference>
<dbReference type="RefSeq" id="WP_379256670.1">
    <property type="nucleotide sequence ID" value="NZ_JBHSVQ010000001.1"/>
</dbReference>
<dbReference type="Gene3D" id="1.10.10.10">
    <property type="entry name" value="Winged helix-like DNA-binding domain superfamily/Winged helix DNA-binding domain"/>
    <property type="match status" value="1"/>
</dbReference>
<accession>A0ABW5F9J1</accession>
<keyword evidence="3" id="KW-1185">Reference proteome</keyword>
<gene>
    <name evidence="2" type="ORF">ACFSX3_11230</name>
</gene>
<evidence type="ECO:0000259" key="1">
    <source>
        <dbReference type="Pfam" id="PF08281"/>
    </source>
</evidence>
<reference evidence="3" key="1">
    <citation type="journal article" date="2019" name="Int. J. Syst. Evol. Microbiol.">
        <title>The Global Catalogue of Microorganisms (GCM) 10K type strain sequencing project: providing services to taxonomists for standard genome sequencing and annotation.</title>
        <authorList>
            <consortium name="The Broad Institute Genomics Platform"/>
            <consortium name="The Broad Institute Genome Sequencing Center for Infectious Disease"/>
            <person name="Wu L."/>
            <person name="Ma J."/>
        </authorList>
    </citation>
    <scope>NUCLEOTIDE SEQUENCE [LARGE SCALE GENOMIC DNA]</scope>
    <source>
        <strain evidence="3">CCM 8725</strain>
    </source>
</reference>
<evidence type="ECO:0000313" key="3">
    <source>
        <dbReference type="Proteomes" id="UP001597448"/>
    </source>
</evidence>
<dbReference type="InterPro" id="IPR013324">
    <property type="entry name" value="RNA_pol_sigma_r3/r4-like"/>
</dbReference>
<name>A0ABW5F9J1_9BACL</name>